<dbReference type="AlphaFoldDB" id="A0A8J2P924"/>
<feature type="transmembrane region" description="Helical" evidence="1">
    <location>
        <begin position="323"/>
        <end position="341"/>
    </location>
</feature>
<keyword evidence="3" id="KW-1185">Reference proteome</keyword>
<evidence type="ECO:0000256" key="1">
    <source>
        <dbReference type="SAM" id="Phobius"/>
    </source>
</evidence>
<name>A0A8J2P924_9HEXA</name>
<comment type="caution">
    <text evidence="2">The sequence shown here is derived from an EMBL/GenBank/DDBJ whole genome shotgun (WGS) entry which is preliminary data.</text>
</comment>
<feature type="transmembrane region" description="Helical" evidence="1">
    <location>
        <begin position="111"/>
        <end position="129"/>
    </location>
</feature>
<feature type="non-terminal residue" evidence="2">
    <location>
        <position position="1"/>
    </location>
</feature>
<dbReference type="Proteomes" id="UP000708208">
    <property type="component" value="Unassembled WGS sequence"/>
</dbReference>
<keyword evidence="1" id="KW-0812">Transmembrane</keyword>
<proteinExistence type="predicted"/>
<evidence type="ECO:0000313" key="3">
    <source>
        <dbReference type="Proteomes" id="UP000708208"/>
    </source>
</evidence>
<gene>
    <name evidence="2" type="ORF">AFUS01_LOCUS19463</name>
</gene>
<organism evidence="2 3">
    <name type="scientific">Allacma fusca</name>
    <dbReference type="NCBI Taxonomy" id="39272"/>
    <lineage>
        <taxon>Eukaryota</taxon>
        <taxon>Metazoa</taxon>
        <taxon>Ecdysozoa</taxon>
        <taxon>Arthropoda</taxon>
        <taxon>Hexapoda</taxon>
        <taxon>Collembola</taxon>
        <taxon>Symphypleona</taxon>
        <taxon>Sminthuridae</taxon>
        <taxon>Allacma</taxon>
    </lineage>
</organism>
<keyword evidence="1" id="KW-0472">Membrane</keyword>
<protein>
    <submittedName>
        <fullName evidence="2">Uncharacterized protein</fullName>
    </submittedName>
</protein>
<dbReference type="EMBL" id="CAJVCH010201270">
    <property type="protein sequence ID" value="CAG7730847.1"/>
    <property type="molecule type" value="Genomic_DNA"/>
</dbReference>
<feature type="transmembrane region" description="Helical" evidence="1">
    <location>
        <begin position="164"/>
        <end position="184"/>
    </location>
</feature>
<evidence type="ECO:0000313" key="2">
    <source>
        <dbReference type="EMBL" id="CAG7730847.1"/>
    </source>
</evidence>
<feature type="transmembrane region" description="Helical" evidence="1">
    <location>
        <begin position="213"/>
        <end position="231"/>
    </location>
</feature>
<accession>A0A8J2P924</accession>
<sequence length="389" mass="45941">MSNFKTTFNIRLEERPTSIKINNSLQNQLLNCGWFQYLQVVSFFASNTFVVPWRLCLDKNTQTFRVTSPGYQKLIWIILHIMGLIVTKYRILDAVTYVQTAKSDTFRYFDFGSLIGIYVFDFSLKFIWWKNRGVFQEFLDEMQTSPLLKVSSGTAFWRTAFHTILFLMYIVPVYFYFCLTWGMVDWNWEDFYVALETSADRIFSIGKSWENSILYPFLLIFNLVINCHNSITIHFGDMIAVSVSILMFDIACDLRKGIESENFSRQQILELIEAQRKLTLKFNKTFGLACCFYSLYCSPYYAIHVIDMFNLPGFMNRYDTGVYLIYLATFLYCCVGVNTMAKQKKRWLEKQHRYNQISQQELHFFLDDLRWERFGLGSFFVINSALTGE</sequence>
<feature type="transmembrane region" description="Helical" evidence="1">
    <location>
        <begin position="285"/>
        <end position="303"/>
    </location>
</feature>
<keyword evidence="1" id="KW-1133">Transmembrane helix</keyword>
<feature type="transmembrane region" description="Helical" evidence="1">
    <location>
        <begin position="34"/>
        <end position="53"/>
    </location>
</feature>
<reference evidence="2" key="1">
    <citation type="submission" date="2021-06" db="EMBL/GenBank/DDBJ databases">
        <authorList>
            <person name="Hodson N. C."/>
            <person name="Mongue J. A."/>
            <person name="Jaron S. K."/>
        </authorList>
    </citation>
    <scope>NUCLEOTIDE SEQUENCE</scope>
</reference>
<feature type="transmembrane region" description="Helical" evidence="1">
    <location>
        <begin position="74"/>
        <end position="91"/>
    </location>
</feature>